<evidence type="ECO:0000256" key="1">
    <source>
        <dbReference type="SAM" id="Phobius"/>
    </source>
</evidence>
<accession>A0A1E5JPC7</accession>
<dbReference type="Gene3D" id="3.50.50.60">
    <property type="entry name" value="FAD/NAD(P)-binding domain"/>
    <property type="match status" value="1"/>
</dbReference>
<keyword evidence="1" id="KW-1133">Transmembrane helix</keyword>
<name>A0A1E5JPC7_9GAMM</name>
<dbReference type="InterPro" id="IPR051704">
    <property type="entry name" value="FAD_aromatic-hydroxylase"/>
</dbReference>
<dbReference type="OrthoDB" id="5499180at2"/>
<gene>
    <name evidence="3" type="primary">pqsH</name>
    <name evidence="3" type="ORF">lpari_02733</name>
</gene>
<evidence type="ECO:0000313" key="3">
    <source>
        <dbReference type="EMBL" id="OEH46394.1"/>
    </source>
</evidence>
<sequence>MRVLISGAGVAGLSVAYWLKRYGFTITIVERAPSLLIGGYKIDVRGAALHVLRRMGIYETVVAASTDMQGAMLVDRNGKVIQKMSGDVFGHRAGEDVEIIRGALCQILMDQVLDADFIFGDWIQEITQFSDHIEVLFQYSEAREFDLVIGADGLHSNVRKLVFGEESLFSQELGLYLCVFTVPNYLNLDRLEMQYSELGRVASVWSASGEPNAKACFGFIAPEKVDLRNVEQQQQVLRTVYDGIGWEIPKFLKMMCDSPDFYFDAAAQIHMDHWSQGRVVLLGDAAYCASPMSGQGSSLAIIGAYILAGELGASKDNYQLALQNYENQMRPFVKLNQALGIKAAEVMRYKEKSTLFSWLLCQLMKIVPGYLIKFFINRSTQRINKAANSINLKDY</sequence>
<dbReference type="PATRIC" id="fig|45071.6.peg.3607"/>
<dbReference type="STRING" id="45071.Lpar_3345"/>
<feature type="transmembrane region" description="Helical" evidence="1">
    <location>
        <begin position="355"/>
        <end position="376"/>
    </location>
</feature>
<feature type="domain" description="FAD-binding" evidence="2">
    <location>
        <begin position="2"/>
        <end position="334"/>
    </location>
</feature>
<dbReference type="PRINTS" id="PR00420">
    <property type="entry name" value="RNGMNOXGNASE"/>
</dbReference>
<dbReference type="AlphaFoldDB" id="A0A1E5JPC7"/>
<dbReference type="PANTHER" id="PTHR46865">
    <property type="entry name" value="OXIDOREDUCTASE-RELATED"/>
    <property type="match status" value="1"/>
</dbReference>
<evidence type="ECO:0000259" key="2">
    <source>
        <dbReference type="Pfam" id="PF01494"/>
    </source>
</evidence>
<dbReference type="RefSeq" id="WP_058518920.1">
    <property type="nucleotide sequence ID" value="NZ_CAAAIE010000001.1"/>
</dbReference>
<reference evidence="3 4" key="1">
    <citation type="submission" date="2016-02" db="EMBL/GenBank/DDBJ databases">
        <title>Secondary metabolites in Legionella.</title>
        <authorList>
            <person name="Tobias N.J."/>
            <person name="Bode H.B."/>
        </authorList>
    </citation>
    <scope>NUCLEOTIDE SEQUENCE [LARGE SCALE GENOMIC DNA]</scope>
    <source>
        <strain evidence="3 4">DSM 19216</strain>
    </source>
</reference>
<dbReference type="InterPro" id="IPR036188">
    <property type="entry name" value="FAD/NAD-bd_sf"/>
</dbReference>
<protein>
    <submittedName>
        <fullName evidence="3">2-heptyl-3-hydroxy-4(1H)-quinolone synthase</fullName>
    </submittedName>
</protein>
<keyword evidence="1" id="KW-0812">Transmembrane</keyword>
<proteinExistence type="predicted"/>
<dbReference type="Gene3D" id="3.30.9.10">
    <property type="entry name" value="D-Amino Acid Oxidase, subunit A, domain 2"/>
    <property type="match status" value="1"/>
</dbReference>
<keyword evidence="1" id="KW-0472">Membrane</keyword>
<dbReference type="EMBL" id="LSOG01000069">
    <property type="protein sequence ID" value="OEH46394.1"/>
    <property type="molecule type" value="Genomic_DNA"/>
</dbReference>
<dbReference type="InterPro" id="IPR002938">
    <property type="entry name" value="FAD-bd"/>
</dbReference>
<comment type="caution">
    <text evidence="3">The sequence shown here is derived from an EMBL/GenBank/DDBJ whole genome shotgun (WGS) entry which is preliminary data.</text>
</comment>
<dbReference type="GO" id="GO:0071949">
    <property type="term" value="F:FAD binding"/>
    <property type="evidence" value="ECO:0007669"/>
    <property type="project" value="InterPro"/>
</dbReference>
<dbReference type="Proteomes" id="UP000095229">
    <property type="component" value="Unassembled WGS sequence"/>
</dbReference>
<dbReference type="Pfam" id="PF01494">
    <property type="entry name" value="FAD_binding_3"/>
    <property type="match status" value="1"/>
</dbReference>
<keyword evidence="4" id="KW-1185">Reference proteome</keyword>
<organism evidence="3 4">
    <name type="scientific">Legionella parisiensis</name>
    <dbReference type="NCBI Taxonomy" id="45071"/>
    <lineage>
        <taxon>Bacteria</taxon>
        <taxon>Pseudomonadati</taxon>
        <taxon>Pseudomonadota</taxon>
        <taxon>Gammaproteobacteria</taxon>
        <taxon>Legionellales</taxon>
        <taxon>Legionellaceae</taxon>
        <taxon>Legionella</taxon>
    </lineage>
</organism>
<dbReference type="PANTHER" id="PTHR46865:SF2">
    <property type="entry name" value="MONOOXYGENASE"/>
    <property type="match status" value="1"/>
</dbReference>
<evidence type="ECO:0000313" key="4">
    <source>
        <dbReference type="Proteomes" id="UP000095229"/>
    </source>
</evidence>
<dbReference type="SUPFAM" id="SSF51905">
    <property type="entry name" value="FAD/NAD(P)-binding domain"/>
    <property type="match status" value="1"/>
</dbReference>